<feature type="compositionally biased region" description="Basic and acidic residues" evidence="1">
    <location>
        <begin position="1"/>
        <end position="11"/>
    </location>
</feature>
<name>A0A1H3KSY4_9PSEU</name>
<evidence type="ECO:0000313" key="2">
    <source>
        <dbReference type="EMBL" id="SDY55190.1"/>
    </source>
</evidence>
<dbReference type="Pfam" id="PF20562">
    <property type="entry name" value="DUF6772"/>
    <property type="match status" value="1"/>
</dbReference>
<dbReference type="InterPro" id="IPR046663">
    <property type="entry name" value="DUF6772"/>
</dbReference>
<dbReference type="AlphaFoldDB" id="A0A1H3KSY4"/>
<gene>
    <name evidence="2" type="ORF">SAMN05216215_102911</name>
</gene>
<organism evidence="2 3">
    <name type="scientific">Saccharopolyspora shandongensis</name>
    <dbReference type="NCBI Taxonomy" id="418495"/>
    <lineage>
        <taxon>Bacteria</taxon>
        <taxon>Bacillati</taxon>
        <taxon>Actinomycetota</taxon>
        <taxon>Actinomycetes</taxon>
        <taxon>Pseudonocardiales</taxon>
        <taxon>Pseudonocardiaceae</taxon>
        <taxon>Saccharopolyspora</taxon>
    </lineage>
</organism>
<reference evidence="3" key="1">
    <citation type="submission" date="2016-10" db="EMBL/GenBank/DDBJ databases">
        <authorList>
            <person name="Varghese N."/>
            <person name="Submissions S."/>
        </authorList>
    </citation>
    <scope>NUCLEOTIDE SEQUENCE [LARGE SCALE GENOMIC DNA]</scope>
    <source>
        <strain evidence="3">CGMCC 4.3530</strain>
    </source>
</reference>
<evidence type="ECO:0000313" key="3">
    <source>
        <dbReference type="Proteomes" id="UP000199529"/>
    </source>
</evidence>
<dbReference type="EMBL" id="FNOK01000029">
    <property type="protein sequence ID" value="SDY55190.1"/>
    <property type="molecule type" value="Genomic_DNA"/>
</dbReference>
<proteinExistence type="predicted"/>
<protein>
    <submittedName>
        <fullName evidence="2">Uncharacterized protein</fullName>
    </submittedName>
</protein>
<dbReference type="Proteomes" id="UP000199529">
    <property type="component" value="Unassembled WGS sequence"/>
</dbReference>
<feature type="region of interest" description="Disordered" evidence="1">
    <location>
        <begin position="1"/>
        <end position="20"/>
    </location>
</feature>
<dbReference type="STRING" id="418495.SAMN05216215_102911"/>
<evidence type="ECO:0000256" key="1">
    <source>
        <dbReference type="SAM" id="MobiDB-lite"/>
    </source>
</evidence>
<dbReference type="RefSeq" id="WP_245761399.1">
    <property type="nucleotide sequence ID" value="NZ_FNOK01000029.1"/>
</dbReference>
<sequence length="318" mass="36365">MTTASVRREGAQRSFPPGHDVELSKFNPLPRVLCYDKFDSSTHGWTELLGNYDGTGDLDTVDDHMWDFRPPQLSTCSFFDVGTHGTLSGDYALKLATRPHKGHTAVAIRRLTMAGRGLVQIETHFAFKAEANVGAPRQSARAVSWDGNHHPSEAEFGAFTVATDICADNGVRYHNVARYQNTNMDNEMTQRWMYPTVPEPTPRDHFEGKFALPYASDFTAPDPNDWRTFGEPLDLCVNEVPTKINWHYLRWQIDTESRTNVELQINDKIMDMRDVPVPVYPDRYRTLDNLLNFYFSVRTHADVRNFLFLDSVLISVDW</sequence>
<keyword evidence="3" id="KW-1185">Reference proteome</keyword>
<accession>A0A1H3KSY4</accession>